<evidence type="ECO:0000313" key="1">
    <source>
        <dbReference type="EMBL" id="CAI9108035.1"/>
    </source>
</evidence>
<proteinExistence type="predicted"/>
<reference evidence="1" key="1">
    <citation type="submission" date="2023-03" db="EMBL/GenBank/DDBJ databases">
        <authorList>
            <person name="Julca I."/>
        </authorList>
    </citation>
    <scope>NUCLEOTIDE SEQUENCE</scope>
</reference>
<keyword evidence="2" id="KW-1185">Reference proteome</keyword>
<sequence>MAAGFAKMYAELPVLMKEVDKFDAIDAKLSNLMLEVPDNRGSTSCVGKKLNSPAVASISSVKIGNQSKLKARIEIDDDKKEYVDEKVYQKNWKPKPKIELAAMSQEHTMSLAPKLKLTVSAVNRMLGGKVPAQGVSKDDDNVDLEDVKWISDELENLGKAVELSAVDCWTDCLALDSKEEDEPRKLIIIIGYVNGEMVRILVDTGAARSSINEQLALRLGLTRQVVKPYFVKVADGHKIRNNVICPAAK</sequence>
<dbReference type="CDD" id="cd05483">
    <property type="entry name" value="retropepsin_like_bacteria"/>
    <property type="match status" value="1"/>
</dbReference>
<name>A0AAV1DJQ6_OLDCO</name>
<protein>
    <submittedName>
        <fullName evidence="1">OLC1v1007545C1</fullName>
    </submittedName>
</protein>
<dbReference type="GO" id="GO:0006508">
    <property type="term" value="P:proteolysis"/>
    <property type="evidence" value="ECO:0007669"/>
    <property type="project" value="InterPro"/>
</dbReference>
<dbReference type="GO" id="GO:0004190">
    <property type="term" value="F:aspartic-type endopeptidase activity"/>
    <property type="evidence" value="ECO:0007669"/>
    <property type="project" value="InterPro"/>
</dbReference>
<dbReference type="EMBL" id="OX459122">
    <property type="protein sequence ID" value="CAI9108035.1"/>
    <property type="molecule type" value="Genomic_DNA"/>
</dbReference>
<organism evidence="1 2">
    <name type="scientific">Oldenlandia corymbosa var. corymbosa</name>
    <dbReference type="NCBI Taxonomy" id="529605"/>
    <lineage>
        <taxon>Eukaryota</taxon>
        <taxon>Viridiplantae</taxon>
        <taxon>Streptophyta</taxon>
        <taxon>Embryophyta</taxon>
        <taxon>Tracheophyta</taxon>
        <taxon>Spermatophyta</taxon>
        <taxon>Magnoliopsida</taxon>
        <taxon>eudicotyledons</taxon>
        <taxon>Gunneridae</taxon>
        <taxon>Pentapetalae</taxon>
        <taxon>asterids</taxon>
        <taxon>lamiids</taxon>
        <taxon>Gentianales</taxon>
        <taxon>Rubiaceae</taxon>
        <taxon>Rubioideae</taxon>
        <taxon>Spermacoceae</taxon>
        <taxon>Hedyotis-Oldenlandia complex</taxon>
        <taxon>Oldenlandia</taxon>
    </lineage>
</organism>
<gene>
    <name evidence="1" type="ORF">OLC1_LOCUS16197</name>
</gene>
<accession>A0AAV1DJQ6</accession>
<dbReference type="PROSITE" id="PS00141">
    <property type="entry name" value="ASP_PROTEASE"/>
    <property type="match status" value="1"/>
</dbReference>
<dbReference type="Proteomes" id="UP001161247">
    <property type="component" value="Chromosome 5"/>
</dbReference>
<dbReference type="SUPFAM" id="SSF50630">
    <property type="entry name" value="Acid proteases"/>
    <property type="match status" value="1"/>
</dbReference>
<dbReference type="InterPro" id="IPR034122">
    <property type="entry name" value="Retropepsin-like_bacterial"/>
</dbReference>
<dbReference type="InterPro" id="IPR021109">
    <property type="entry name" value="Peptidase_aspartic_dom_sf"/>
</dbReference>
<dbReference type="Gene3D" id="2.40.70.10">
    <property type="entry name" value="Acid Proteases"/>
    <property type="match status" value="1"/>
</dbReference>
<evidence type="ECO:0000313" key="2">
    <source>
        <dbReference type="Proteomes" id="UP001161247"/>
    </source>
</evidence>
<dbReference type="AlphaFoldDB" id="A0AAV1DJQ6"/>
<dbReference type="InterPro" id="IPR001969">
    <property type="entry name" value="Aspartic_peptidase_AS"/>
</dbReference>
<dbReference type="Pfam" id="PF13975">
    <property type="entry name" value="gag-asp_proteas"/>
    <property type="match status" value="1"/>
</dbReference>